<comment type="function">
    <text evidence="6">Involved in efficient integration of the N-module into mitochondrial respiratory chain complex I.</text>
</comment>
<evidence type="ECO:0000259" key="7">
    <source>
        <dbReference type="Pfam" id="PF05347"/>
    </source>
</evidence>
<evidence type="ECO:0000256" key="5">
    <source>
        <dbReference type="ARBA" id="ARBA00026235"/>
    </source>
</evidence>
<proteinExistence type="inferred from homology"/>
<evidence type="ECO:0000256" key="2">
    <source>
        <dbReference type="ARBA" id="ARBA00009508"/>
    </source>
</evidence>
<comment type="caution">
    <text evidence="8">The sequence shown here is derived from an EMBL/GenBank/DDBJ whole genome shotgun (WGS) entry which is preliminary data.</text>
</comment>
<dbReference type="CDD" id="cd20262">
    <property type="entry name" value="Complex1_LYR_LYRM2"/>
    <property type="match status" value="1"/>
</dbReference>
<evidence type="ECO:0000256" key="3">
    <source>
        <dbReference type="ARBA" id="ARBA00022946"/>
    </source>
</evidence>
<evidence type="ECO:0000256" key="6">
    <source>
        <dbReference type="ARBA" id="ARBA00044735"/>
    </source>
</evidence>
<evidence type="ECO:0000256" key="4">
    <source>
        <dbReference type="ARBA" id="ARBA00023128"/>
    </source>
</evidence>
<keyword evidence="4" id="KW-0496">Mitochondrion</keyword>
<dbReference type="Pfam" id="PF05347">
    <property type="entry name" value="Complex1_LYR"/>
    <property type="match status" value="1"/>
</dbReference>
<dbReference type="AlphaFoldDB" id="A0A5C6T0K1"/>
<comment type="subcellular location">
    <subcellularLocation>
        <location evidence="1">Mitochondrion</location>
    </subcellularLocation>
</comment>
<dbReference type="Proteomes" id="UP000321331">
    <property type="component" value="Unassembled WGS sequence"/>
</dbReference>
<comment type="similarity">
    <text evidence="2">Belongs to the complex I LYR family.</text>
</comment>
<dbReference type="InterPro" id="IPR008011">
    <property type="entry name" value="Complex1_LYR_dom"/>
</dbReference>
<evidence type="ECO:0000313" key="8">
    <source>
        <dbReference type="EMBL" id="TXC03231.1"/>
    </source>
</evidence>
<dbReference type="InterPro" id="IPR045293">
    <property type="entry name" value="Complex1_LYR_LYRM2"/>
</dbReference>
<reference evidence="8 9" key="1">
    <citation type="submission" date="2019-07" db="EMBL/GenBank/DDBJ databases">
        <title>The First High-Quality Draft Genome Sequence of the Causal Agent of the Current Panama Disease Epidemic.</title>
        <authorList>
            <person name="Warmington R.J."/>
            <person name="Kay W."/>
            <person name="Jeffries A."/>
            <person name="Bebber D."/>
            <person name="Moore K."/>
            <person name="Studholme D.J."/>
        </authorList>
    </citation>
    <scope>NUCLEOTIDE SEQUENCE [LARGE SCALE GENOMIC DNA]</scope>
    <source>
        <strain evidence="8 9">TR4</strain>
    </source>
</reference>
<dbReference type="PANTHER" id="PTHR13675:SF0">
    <property type="entry name" value="LYR MOTIF-CONTAINING PROTEIN 2"/>
    <property type="match status" value="1"/>
</dbReference>
<gene>
    <name evidence="8" type="ORF">FocTR4_00000786</name>
</gene>
<dbReference type="EMBL" id="VMNF01000007">
    <property type="protein sequence ID" value="TXC03231.1"/>
    <property type="molecule type" value="Genomic_DNA"/>
</dbReference>
<keyword evidence="3" id="KW-0809">Transit peptide</keyword>
<name>A0A5C6T0K1_FUSOC</name>
<protein>
    <recommendedName>
        <fullName evidence="5">LYR motif-containing protein 2</fullName>
    </recommendedName>
</protein>
<dbReference type="PANTHER" id="PTHR13675">
    <property type="entry name" value="LYR MOTIF-CONTAINING PROTEIN 2"/>
    <property type="match status" value="1"/>
</dbReference>
<accession>A0A5C6T0K1</accession>
<evidence type="ECO:0000256" key="1">
    <source>
        <dbReference type="ARBA" id="ARBA00004173"/>
    </source>
</evidence>
<organism evidence="8 9">
    <name type="scientific">Fusarium oxysporum f. sp. cubense</name>
    <dbReference type="NCBI Taxonomy" id="61366"/>
    <lineage>
        <taxon>Eukaryota</taxon>
        <taxon>Fungi</taxon>
        <taxon>Dikarya</taxon>
        <taxon>Ascomycota</taxon>
        <taxon>Pezizomycotina</taxon>
        <taxon>Sordariomycetes</taxon>
        <taxon>Hypocreomycetidae</taxon>
        <taxon>Hypocreales</taxon>
        <taxon>Nectriaceae</taxon>
        <taxon>Fusarium</taxon>
        <taxon>Fusarium oxysporum species complex</taxon>
    </lineage>
</organism>
<sequence length="142" mass="16432">MALSIRLLTFRRGYATRPGGSRLKPTLSLDQFIQRGRVLAFYRTILRGTKKIADPTTRAESRKYARDEFERRRNVTDASHVRYLLSIGKTEWEGMERYIDVPVPALSSFSQVPENVYSRLLAERIAQCFVRSITHNASRRPV</sequence>
<evidence type="ECO:0000313" key="9">
    <source>
        <dbReference type="Proteomes" id="UP000321331"/>
    </source>
</evidence>
<dbReference type="GO" id="GO:0005739">
    <property type="term" value="C:mitochondrion"/>
    <property type="evidence" value="ECO:0007669"/>
    <property type="project" value="UniProtKB-SubCell"/>
</dbReference>
<feature type="domain" description="Complex 1 LYR protein" evidence="7">
    <location>
        <begin position="37"/>
        <end position="93"/>
    </location>
</feature>